<evidence type="ECO:0000313" key="4">
    <source>
        <dbReference type="Proteomes" id="UP000542776"/>
    </source>
</evidence>
<dbReference type="PROSITE" id="PS51782">
    <property type="entry name" value="LYSM"/>
    <property type="match status" value="1"/>
</dbReference>
<feature type="compositionally biased region" description="Low complexity" evidence="1">
    <location>
        <begin position="52"/>
        <end position="62"/>
    </location>
</feature>
<feature type="region of interest" description="Disordered" evidence="1">
    <location>
        <begin position="34"/>
        <end position="88"/>
    </location>
</feature>
<feature type="region of interest" description="Disordered" evidence="1">
    <location>
        <begin position="208"/>
        <end position="233"/>
    </location>
</feature>
<protein>
    <submittedName>
        <fullName evidence="3">Nucleoid-associated protein YgaU</fullName>
    </submittedName>
</protein>
<keyword evidence="4" id="KW-1185">Reference proteome</keyword>
<dbReference type="PANTHER" id="PTHR34700:SF4">
    <property type="entry name" value="PHAGE-LIKE ELEMENT PBSX PROTEIN XKDP"/>
    <property type="match status" value="1"/>
</dbReference>
<dbReference type="PANTHER" id="PTHR34700">
    <property type="entry name" value="POTASSIUM BINDING PROTEIN KBP"/>
    <property type="match status" value="1"/>
</dbReference>
<dbReference type="Gene3D" id="3.10.350.10">
    <property type="entry name" value="LysM domain"/>
    <property type="match status" value="1"/>
</dbReference>
<evidence type="ECO:0000313" key="3">
    <source>
        <dbReference type="EMBL" id="MBB3998543.1"/>
    </source>
</evidence>
<dbReference type="InterPro" id="IPR018392">
    <property type="entry name" value="LysM"/>
</dbReference>
<dbReference type="InterPro" id="IPR036779">
    <property type="entry name" value="LysM_dom_sf"/>
</dbReference>
<feature type="compositionally biased region" description="Polar residues" evidence="1">
    <location>
        <begin position="72"/>
        <end position="82"/>
    </location>
</feature>
<proteinExistence type="predicted"/>
<dbReference type="EMBL" id="JACIEK010000005">
    <property type="protein sequence ID" value="MBB3998543.1"/>
    <property type="molecule type" value="Genomic_DNA"/>
</dbReference>
<dbReference type="SMART" id="SM00257">
    <property type="entry name" value="LysM"/>
    <property type="match status" value="1"/>
</dbReference>
<reference evidence="3 4" key="1">
    <citation type="submission" date="2020-08" db="EMBL/GenBank/DDBJ databases">
        <title>Genomic Encyclopedia of Type Strains, Phase IV (KMG-IV): sequencing the most valuable type-strain genomes for metagenomic binning, comparative biology and taxonomic classification.</title>
        <authorList>
            <person name="Goeker M."/>
        </authorList>
    </citation>
    <scope>NUCLEOTIDE SEQUENCE [LARGE SCALE GENOMIC DNA]</scope>
    <source>
        <strain evidence="3 4">DSM 102238</strain>
    </source>
</reference>
<dbReference type="Pfam" id="PF01476">
    <property type="entry name" value="LysM"/>
    <property type="match status" value="1"/>
</dbReference>
<organism evidence="3 4">
    <name type="scientific">Aureimonas pseudogalii</name>
    <dbReference type="NCBI Taxonomy" id="1744844"/>
    <lineage>
        <taxon>Bacteria</taxon>
        <taxon>Pseudomonadati</taxon>
        <taxon>Pseudomonadota</taxon>
        <taxon>Alphaproteobacteria</taxon>
        <taxon>Hyphomicrobiales</taxon>
        <taxon>Aurantimonadaceae</taxon>
        <taxon>Aureimonas</taxon>
    </lineage>
</organism>
<dbReference type="CDD" id="cd00118">
    <property type="entry name" value="LysM"/>
    <property type="match status" value="1"/>
</dbReference>
<dbReference type="RefSeq" id="WP_183200081.1">
    <property type="nucleotide sequence ID" value="NZ_JACIEK010000005.1"/>
</dbReference>
<comment type="caution">
    <text evidence="3">The sequence shown here is derived from an EMBL/GenBank/DDBJ whole genome shotgun (WGS) entry which is preliminary data.</text>
</comment>
<feature type="domain" description="LysM" evidence="2">
    <location>
        <begin position="416"/>
        <end position="465"/>
    </location>
</feature>
<dbReference type="AlphaFoldDB" id="A0A7W6EBY9"/>
<sequence>MGRRLPVLFFVVVLAAFALGWRSGVFEPTLVEPARGPETASDAGQARQAALEPSVVDSSPVAPVTPTPSEPRQTPAQATSDSAAKPSFDVVRVEPDGSAVIAGRAEPGRSITVVNGDTVLGETRSGAGGEFVLDLTLPAGEHRLRLAQGDAADANAPSALSDEAAIVNVPPKDRANELLVMMERPGQASEILVRPRPAEPQVAAVSPVEVPATPESPAAAVKPVTPSHPDKLAPTAAETTMADGSTGAATGPERRLAVEAVEIENGRLFIAGSADPRSTIRIYLDDKLVTETRGGEGDRFIGSALAGVAVGDHVIRADEIGPDGQVVARAEVPFNRPDLGSMSAVASSARPADETERTASAPMNEAPAVAAPGSVVAAGSPEASEEMTAATDAIAAPTAEAGLRTSVQAPLETVQARVIIRRGDSLWRISRTTYGRGSRYSVIYLANGDQIRNPNRIYPGQVLKLPKDEASDGQG</sequence>
<feature type="region of interest" description="Disordered" evidence="1">
    <location>
        <begin position="341"/>
        <end position="367"/>
    </location>
</feature>
<dbReference type="Proteomes" id="UP000542776">
    <property type="component" value="Unassembled WGS sequence"/>
</dbReference>
<accession>A0A7W6EBY9</accession>
<gene>
    <name evidence="3" type="ORF">GGR04_002384</name>
</gene>
<evidence type="ECO:0000259" key="2">
    <source>
        <dbReference type="PROSITE" id="PS51782"/>
    </source>
</evidence>
<name>A0A7W6EBY9_9HYPH</name>
<dbReference type="InterPro" id="IPR052196">
    <property type="entry name" value="Bact_Kbp"/>
</dbReference>
<evidence type="ECO:0000256" key="1">
    <source>
        <dbReference type="SAM" id="MobiDB-lite"/>
    </source>
</evidence>